<dbReference type="GO" id="GO:0003677">
    <property type="term" value="F:DNA binding"/>
    <property type="evidence" value="ECO:0007669"/>
    <property type="project" value="TreeGrafter"/>
</dbReference>
<dbReference type="Proteomes" id="UP000831290">
    <property type="component" value="Chromosome"/>
</dbReference>
<reference evidence="8" key="1">
    <citation type="submission" date="2022-03" db="EMBL/GenBank/DDBJ databases">
        <title>Description of Abyssus ytuae gen. nov., sp. nov., a novel member of the family Flavobacteriaceae isolated from the sediment of Mariana Trench.</title>
        <authorList>
            <person name="Zhang J."/>
            <person name="Xu X."/>
        </authorList>
    </citation>
    <scope>NUCLEOTIDE SEQUENCE</scope>
    <source>
        <strain evidence="8">MT3330</strain>
    </source>
</reference>
<dbReference type="GO" id="GO:0003886">
    <property type="term" value="F:DNA (cytosine-5-)-methyltransferase activity"/>
    <property type="evidence" value="ECO:0007669"/>
    <property type="project" value="UniProtKB-EC"/>
</dbReference>
<keyword evidence="9" id="KW-1185">Reference proteome</keyword>
<proteinExistence type="inferred from homology"/>
<dbReference type="SUPFAM" id="SSF53335">
    <property type="entry name" value="S-adenosyl-L-methionine-dependent methyltransferases"/>
    <property type="match status" value="1"/>
</dbReference>
<dbReference type="AlphaFoldDB" id="A0A9E6ZXD0"/>
<keyword evidence="4 7" id="KW-0949">S-adenosyl-L-methionine</keyword>
<dbReference type="InterPro" id="IPR001525">
    <property type="entry name" value="C5_MeTfrase"/>
</dbReference>
<dbReference type="REBASE" id="613315">
    <property type="entry name" value="M.Fba3330ORF4755P"/>
</dbReference>
<dbReference type="Pfam" id="PF00145">
    <property type="entry name" value="DNA_methylase"/>
    <property type="match status" value="2"/>
</dbReference>
<dbReference type="RefSeq" id="WP_255845170.1">
    <property type="nucleotide sequence ID" value="NZ_CP094358.1"/>
</dbReference>
<dbReference type="PROSITE" id="PS51679">
    <property type="entry name" value="SAM_MT_C5"/>
    <property type="match status" value="1"/>
</dbReference>
<evidence type="ECO:0000256" key="1">
    <source>
        <dbReference type="ARBA" id="ARBA00011975"/>
    </source>
</evidence>
<keyword evidence="3 7" id="KW-0808">Transferase</keyword>
<dbReference type="EMBL" id="CP094358">
    <property type="protein sequence ID" value="UOB18601.1"/>
    <property type="molecule type" value="Genomic_DNA"/>
</dbReference>
<dbReference type="InterPro" id="IPR050390">
    <property type="entry name" value="C5-Methyltransferase"/>
</dbReference>
<comment type="catalytic activity">
    <reaction evidence="6">
        <text>a 2'-deoxycytidine in DNA + S-adenosyl-L-methionine = a 5-methyl-2'-deoxycytidine in DNA + S-adenosyl-L-homocysteine + H(+)</text>
        <dbReference type="Rhea" id="RHEA:13681"/>
        <dbReference type="Rhea" id="RHEA-COMP:11369"/>
        <dbReference type="Rhea" id="RHEA-COMP:11370"/>
        <dbReference type="ChEBI" id="CHEBI:15378"/>
        <dbReference type="ChEBI" id="CHEBI:57856"/>
        <dbReference type="ChEBI" id="CHEBI:59789"/>
        <dbReference type="ChEBI" id="CHEBI:85452"/>
        <dbReference type="ChEBI" id="CHEBI:85454"/>
        <dbReference type="EC" id="2.1.1.37"/>
    </reaction>
</comment>
<organism evidence="8 9">
    <name type="scientific">Abyssalbus ytuae</name>
    <dbReference type="NCBI Taxonomy" id="2926907"/>
    <lineage>
        <taxon>Bacteria</taxon>
        <taxon>Pseudomonadati</taxon>
        <taxon>Bacteroidota</taxon>
        <taxon>Flavobacteriia</taxon>
        <taxon>Flavobacteriales</taxon>
        <taxon>Flavobacteriaceae</taxon>
        <taxon>Abyssalbus</taxon>
    </lineage>
</organism>
<accession>A0A9E6ZXD0</accession>
<dbReference type="InterPro" id="IPR029063">
    <property type="entry name" value="SAM-dependent_MTases_sf"/>
</dbReference>
<dbReference type="GO" id="GO:0032259">
    <property type="term" value="P:methylation"/>
    <property type="evidence" value="ECO:0007669"/>
    <property type="project" value="UniProtKB-KW"/>
</dbReference>
<dbReference type="Gene3D" id="3.90.120.10">
    <property type="entry name" value="DNA Methylase, subunit A, domain 2"/>
    <property type="match status" value="1"/>
</dbReference>
<evidence type="ECO:0000313" key="8">
    <source>
        <dbReference type="EMBL" id="UOB18601.1"/>
    </source>
</evidence>
<name>A0A9E6ZXD0_9FLAO</name>
<feature type="active site" evidence="7">
    <location>
        <position position="90"/>
    </location>
</feature>
<evidence type="ECO:0000256" key="4">
    <source>
        <dbReference type="ARBA" id="ARBA00022691"/>
    </source>
</evidence>
<protein>
    <recommendedName>
        <fullName evidence="1">DNA (cytosine-5-)-methyltransferase</fullName>
        <ecNumber evidence="1">2.1.1.37</ecNumber>
    </recommendedName>
</protein>
<keyword evidence="2 7" id="KW-0489">Methyltransferase</keyword>
<gene>
    <name evidence="8" type="ORF">MQE35_04755</name>
</gene>
<keyword evidence="5" id="KW-0680">Restriction system</keyword>
<evidence type="ECO:0000256" key="7">
    <source>
        <dbReference type="PROSITE-ProRule" id="PRU01016"/>
    </source>
</evidence>
<dbReference type="PANTHER" id="PTHR10629:SF52">
    <property type="entry name" value="DNA (CYTOSINE-5)-METHYLTRANSFERASE 1"/>
    <property type="match status" value="1"/>
</dbReference>
<evidence type="ECO:0000256" key="5">
    <source>
        <dbReference type="ARBA" id="ARBA00022747"/>
    </source>
</evidence>
<dbReference type="GO" id="GO:0044027">
    <property type="term" value="P:negative regulation of gene expression via chromosomal CpG island methylation"/>
    <property type="evidence" value="ECO:0007669"/>
    <property type="project" value="TreeGrafter"/>
</dbReference>
<dbReference type="GO" id="GO:0009307">
    <property type="term" value="P:DNA restriction-modification system"/>
    <property type="evidence" value="ECO:0007669"/>
    <property type="project" value="UniProtKB-KW"/>
</dbReference>
<comment type="similarity">
    <text evidence="7">Belongs to the class I-like SAM-binding methyltransferase superfamily. C5-methyltransferase family.</text>
</comment>
<evidence type="ECO:0000256" key="3">
    <source>
        <dbReference type="ARBA" id="ARBA00022679"/>
    </source>
</evidence>
<dbReference type="KEGG" id="fbm:MQE35_04755"/>
<evidence type="ECO:0000256" key="6">
    <source>
        <dbReference type="ARBA" id="ARBA00047422"/>
    </source>
</evidence>
<dbReference type="PANTHER" id="PTHR10629">
    <property type="entry name" value="CYTOSINE-SPECIFIC METHYLTRANSFERASE"/>
    <property type="match status" value="1"/>
</dbReference>
<dbReference type="EC" id="2.1.1.37" evidence="1"/>
<evidence type="ECO:0000313" key="9">
    <source>
        <dbReference type="Proteomes" id="UP000831290"/>
    </source>
</evidence>
<dbReference type="Gene3D" id="3.40.50.150">
    <property type="entry name" value="Vaccinia Virus protein VP39"/>
    <property type="match status" value="1"/>
</dbReference>
<sequence>MVKEFVIDLFCGAGGTSEGVHLANCDSKVIACVNHDQKAIESHRLNHPYAKHFIEDIRNPEVVWFLKLRVDALRKLYPDCIITIWASLECTNFSKAKGGLPKEADSRTLANHLFMYLEAIKPDFLMIENVIEFMAWGPLDENGKPISKDKGKDYLKWVDTVKGYGYTFDWKKLNAADFGAFTSRLRYFAQFAKDDLPISWPDPTHSKSPSKQPGLFGNPLKKWKAVKEVLDLENEGKSIFDRKKPLVENTLKRIYAGLVKFVANGDDSFIKKYYSGRPAGKVISINGPAGTVTTVAGQGLVKCDFLLKYNSTNKNGKYNPPGIDEPSPVVATQNRLGIVNANFLQSYYGNGNSHSINEPCPTVSTKDRFSKITPEFLLDYQYNTNAHSLDNPSPTIVTKDKFAKVKPQFMVNSYNGGGQTSDIENPAPTVTNVPKSNLASCKFIEQQYGNSKPSSIENPSGAITQNPKFALVSTEPWLMETSFKNKGRSINEPSPPVLASRKHHYILNPQFNNKGNSIDIPCPTIIARQDKKPLGLISCEIGTGFLIPVYDDDCETMVKIKMFMAYSGIVDIKMRMLLVKELLRIQGFPEDYKLVGNQTEQKKFIGNSVEVTTAKKLFESHHNSLTEHLKDKIAA</sequence>
<evidence type="ECO:0000256" key="2">
    <source>
        <dbReference type="ARBA" id="ARBA00022603"/>
    </source>
</evidence>